<evidence type="ECO:0000313" key="4">
    <source>
        <dbReference type="Proteomes" id="UP000501069"/>
    </source>
</evidence>
<accession>A0A1I0CXP8</accession>
<keyword evidence="2" id="KW-0456">Lyase</keyword>
<evidence type="ECO:0000313" key="1">
    <source>
        <dbReference type="EMBL" id="QIX90047.1"/>
    </source>
</evidence>
<dbReference type="Gene3D" id="3.90.1150.10">
    <property type="entry name" value="Aspartate Aminotransferase, domain 1"/>
    <property type="match status" value="1"/>
</dbReference>
<reference evidence="1 4" key="2">
    <citation type="submission" date="2019-11" db="EMBL/GenBank/DDBJ databases">
        <title>FDA dAtabase for Regulatory Grade micrObial Sequences (FDA-ARGOS): Supporting development and validation of Infectious Disease Dx tests.</title>
        <authorList>
            <person name="Turner S."/>
            <person name="Byrd R."/>
            <person name="Tallon L."/>
            <person name="Sadzewicz L."/>
            <person name="Vavikolanu K."/>
            <person name="Mehta A."/>
            <person name="Aluvathingal J."/>
            <person name="Nadendla S."/>
            <person name="Myers T."/>
            <person name="Yan Y."/>
            <person name="Sichtig H."/>
        </authorList>
    </citation>
    <scope>NUCLEOTIDE SEQUENCE [LARGE SCALE GENOMIC DNA]</scope>
    <source>
        <strain evidence="1 4">FDAARGOS_739</strain>
    </source>
</reference>
<name>A0A1I0CXP8_9FIRM</name>
<gene>
    <name evidence="1" type="ORF">FOC47_05240</name>
    <name evidence="2" type="ORF">SAMN05216521_1003101</name>
</gene>
<dbReference type="EMBL" id="CP050964">
    <property type="protein sequence ID" value="QIX90047.1"/>
    <property type="molecule type" value="Genomic_DNA"/>
</dbReference>
<dbReference type="AlphaFoldDB" id="A0A1I0CXP8"/>
<dbReference type="RefSeq" id="WP_166433086.1">
    <property type="nucleotide sequence ID" value="NZ_AP031445.1"/>
</dbReference>
<sequence>MSKTIYDFDKGVERRGTDAKKYDPSLCPEDVLPFWIADTDFPSPVEGFGEKKRT</sequence>
<reference evidence="2 3" key="1">
    <citation type="submission" date="2016-10" db="EMBL/GenBank/DDBJ databases">
        <authorList>
            <person name="Varghese N."/>
            <person name="Submissions S."/>
        </authorList>
    </citation>
    <scope>NUCLEOTIDE SEQUENCE [LARGE SCALE GENOMIC DNA]</scope>
    <source>
        <strain evidence="2 3">NLAE-zl-C196</strain>
    </source>
</reference>
<protein>
    <submittedName>
        <fullName evidence="2">Cystathione beta-lyase</fullName>
    </submittedName>
</protein>
<evidence type="ECO:0000313" key="2">
    <source>
        <dbReference type="EMBL" id="SET24538.1"/>
    </source>
</evidence>
<dbReference type="GeneID" id="57960562"/>
<dbReference type="EMBL" id="FOIO01000003">
    <property type="protein sequence ID" value="SET24538.1"/>
    <property type="molecule type" value="Genomic_DNA"/>
</dbReference>
<evidence type="ECO:0000313" key="3">
    <source>
        <dbReference type="Proteomes" id="UP000182121"/>
    </source>
</evidence>
<organism evidence="2 3">
    <name type="scientific">Enterocloster clostridioformis</name>
    <dbReference type="NCBI Taxonomy" id="1531"/>
    <lineage>
        <taxon>Bacteria</taxon>
        <taxon>Bacillati</taxon>
        <taxon>Bacillota</taxon>
        <taxon>Clostridia</taxon>
        <taxon>Lachnospirales</taxon>
        <taxon>Lachnospiraceae</taxon>
        <taxon>Enterocloster</taxon>
    </lineage>
</organism>
<dbReference type="InterPro" id="IPR015422">
    <property type="entry name" value="PyrdxlP-dep_Trfase_small"/>
</dbReference>
<proteinExistence type="predicted"/>
<dbReference type="Proteomes" id="UP000501069">
    <property type="component" value="Chromosome"/>
</dbReference>
<dbReference type="Proteomes" id="UP000182121">
    <property type="component" value="Unassembled WGS sequence"/>
</dbReference>
<dbReference type="GO" id="GO:0016829">
    <property type="term" value="F:lyase activity"/>
    <property type="evidence" value="ECO:0007669"/>
    <property type="project" value="UniProtKB-KW"/>
</dbReference>